<reference evidence="1 2" key="1">
    <citation type="journal article" date="2019" name="Nat. Ecol. Evol.">
        <title>Megaphylogeny resolves global patterns of mushroom evolution.</title>
        <authorList>
            <person name="Varga T."/>
            <person name="Krizsan K."/>
            <person name="Foldi C."/>
            <person name="Dima B."/>
            <person name="Sanchez-Garcia M."/>
            <person name="Sanchez-Ramirez S."/>
            <person name="Szollosi G.J."/>
            <person name="Szarkandi J.G."/>
            <person name="Papp V."/>
            <person name="Albert L."/>
            <person name="Andreopoulos W."/>
            <person name="Angelini C."/>
            <person name="Antonin V."/>
            <person name="Barry K.W."/>
            <person name="Bougher N.L."/>
            <person name="Buchanan P."/>
            <person name="Buyck B."/>
            <person name="Bense V."/>
            <person name="Catcheside P."/>
            <person name="Chovatia M."/>
            <person name="Cooper J."/>
            <person name="Damon W."/>
            <person name="Desjardin D."/>
            <person name="Finy P."/>
            <person name="Geml J."/>
            <person name="Haridas S."/>
            <person name="Hughes K."/>
            <person name="Justo A."/>
            <person name="Karasinski D."/>
            <person name="Kautmanova I."/>
            <person name="Kiss B."/>
            <person name="Kocsube S."/>
            <person name="Kotiranta H."/>
            <person name="LaButti K.M."/>
            <person name="Lechner B.E."/>
            <person name="Liimatainen K."/>
            <person name="Lipzen A."/>
            <person name="Lukacs Z."/>
            <person name="Mihaltcheva S."/>
            <person name="Morgado L.N."/>
            <person name="Niskanen T."/>
            <person name="Noordeloos M.E."/>
            <person name="Ohm R.A."/>
            <person name="Ortiz-Santana B."/>
            <person name="Ovrebo C."/>
            <person name="Racz N."/>
            <person name="Riley R."/>
            <person name="Savchenko A."/>
            <person name="Shiryaev A."/>
            <person name="Soop K."/>
            <person name="Spirin V."/>
            <person name="Szebenyi C."/>
            <person name="Tomsovsky M."/>
            <person name="Tulloss R.E."/>
            <person name="Uehling J."/>
            <person name="Grigoriev I.V."/>
            <person name="Vagvolgyi C."/>
            <person name="Papp T."/>
            <person name="Martin F.M."/>
            <person name="Miettinen O."/>
            <person name="Hibbett D.S."/>
            <person name="Nagy L.G."/>
        </authorList>
    </citation>
    <scope>NUCLEOTIDE SEQUENCE [LARGE SCALE GENOMIC DNA]</scope>
    <source>
        <strain evidence="1 2">NL-1719</strain>
    </source>
</reference>
<proteinExistence type="predicted"/>
<evidence type="ECO:0000313" key="1">
    <source>
        <dbReference type="EMBL" id="TFK70437.1"/>
    </source>
</evidence>
<protein>
    <submittedName>
        <fullName evidence="1">Uncharacterized protein</fullName>
    </submittedName>
</protein>
<gene>
    <name evidence="1" type="ORF">BDN72DRAFT_870297</name>
</gene>
<accession>A0ACD3AYI6</accession>
<keyword evidence="2" id="KW-1185">Reference proteome</keyword>
<dbReference type="Proteomes" id="UP000308600">
    <property type="component" value="Unassembled WGS sequence"/>
</dbReference>
<sequence>MAPPRGSDTANPNTVYALSLLSEYTHALDSLPVDLSRNFADLRELDAVLSSSMTTITAKIYDLIQMIEQNSAPKEERLWLLVEIAEEATRLKLGGEDKIRVACQAADNLKSHANHLRALSERVPEFDTSTLNRRTTYPHVNPRSFMPPTSMETGRRRRGGFGSLLSAMPDANTTKRKRVAREEDVDTTQPRSPKKDRVTEGNGRARNGGRAKKTERAVSPAESMLSVASHVQPHLTQNGAGPSRGSNNQTNSRSNNTPNTTTNKRSRTANNNRAPSPQQSEHHTNGIAMDHSLPNGNGHHHHNGANANGHHNGTNGASNSRRDAFNVPPSSQHPSLPQPFHANGTHNVVNHAHPANFDQIPPSHANTPDWNPPQQLEGPGMPVARTGNSNGSSGSNGSNGHPIPPGVSGSTGTDGGATEGGDNEADGDDRTYCFCDGVSYGEMIACDDHACEREWFHLACIGLDAPPAGQWFCETCRSKRNKRSGRGGKRRTTNGRSNGRGA</sequence>
<dbReference type="EMBL" id="ML208313">
    <property type="protein sequence ID" value="TFK70437.1"/>
    <property type="molecule type" value="Genomic_DNA"/>
</dbReference>
<organism evidence="1 2">
    <name type="scientific">Pluteus cervinus</name>
    <dbReference type="NCBI Taxonomy" id="181527"/>
    <lineage>
        <taxon>Eukaryota</taxon>
        <taxon>Fungi</taxon>
        <taxon>Dikarya</taxon>
        <taxon>Basidiomycota</taxon>
        <taxon>Agaricomycotina</taxon>
        <taxon>Agaricomycetes</taxon>
        <taxon>Agaricomycetidae</taxon>
        <taxon>Agaricales</taxon>
        <taxon>Pluteineae</taxon>
        <taxon>Pluteaceae</taxon>
        <taxon>Pluteus</taxon>
    </lineage>
</organism>
<evidence type="ECO:0000313" key="2">
    <source>
        <dbReference type="Proteomes" id="UP000308600"/>
    </source>
</evidence>
<name>A0ACD3AYI6_9AGAR</name>